<keyword evidence="2" id="KW-1185">Reference proteome</keyword>
<protein>
    <submittedName>
        <fullName evidence="1">Uncharacterized protein</fullName>
    </submittedName>
</protein>
<proteinExistence type="predicted"/>
<sequence length="75" mass="8768">MNAIIQNSYLASNHCSRNQLKLSISINKESVIRNLKKSTKTSRLRQVDKLILQQIIFNRLKIDIENTYHSCSHQK</sequence>
<dbReference type="Proteomes" id="UP000689195">
    <property type="component" value="Unassembled WGS sequence"/>
</dbReference>
<gene>
    <name evidence="1" type="ORF">PPENT_87.1.T1640056</name>
</gene>
<dbReference type="AlphaFoldDB" id="A0A8S1YJ63"/>
<evidence type="ECO:0000313" key="2">
    <source>
        <dbReference type="Proteomes" id="UP000689195"/>
    </source>
</evidence>
<name>A0A8S1YJ63_9CILI</name>
<evidence type="ECO:0000313" key="1">
    <source>
        <dbReference type="EMBL" id="CAD8211592.1"/>
    </source>
</evidence>
<accession>A0A8S1YJ63</accession>
<reference evidence="1" key="1">
    <citation type="submission" date="2021-01" db="EMBL/GenBank/DDBJ databases">
        <authorList>
            <consortium name="Genoscope - CEA"/>
            <person name="William W."/>
        </authorList>
    </citation>
    <scope>NUCLEOTIDE SEQUENCE</scope>
</reference>
<dbReference type="EMBL" id="CAJJDO010000164">
    <property type="protein sequence ID" value="CAD8211592.1"/>
    <property type="molecule type" value="Genomic_DNA"/>
</dbReference>
<organism evidence="1 2">
    <name type="scientific">Paramecium pentaurelia</name>
    <dbReference type="NCBI Taxonomy" id="43138"/>
    <lineage>
        <taxon>Eukaryota</taxon>
        <taxon>Sar</taxon>
        <taxon>Alveolata</taxon>
        <taxon>Ciliophora</taxon>
        <taxon>Intramacronucleata</taxon>
        <taxon>Oligohymenophorea</taxon>
        <taxon>Peniculida</taxon>
        <taxon>Parameciidae</taxon>
        <taxon>Paramecium</taxon>
    </lineage>
</organism>
<comment type="caution">
    <text evidence="1">The sequence shown here is derived from an EMBL/GenBank/DDBJ whole genome shotgun (WGS) entry which is preliminary data.</text>
</comment>